<evidence type="ECO:0008006" key="3">
    <source>
        <dbReference type="Google" id="ProtNLM"/>
    </source>
</evidence>
<organism evidence="1 2">
    <name type="scientific">Halorubrum distributum</name>
    <dbReference type="NCBI Taxonomy" id="29283"/>
    <lineage>
        <taxon>Archaea</taxon>
        <taxon>Methanobacteriati</taxon>
        <taxon>Methanobacteriota</taxon>
        <taxon>Stenosarchaea group</taxon>
        <taxon>Halobacteria</taxon>
        <taxon>Halobacteriales</taxon>
        <taxon>Haloferacaceae</taxon>
        <taxon>Halorubrum</taxon>
        <taxon>Halorubrum distributum group</taxon>
    </lineage>
</organism>
<accession>A0A6B1IUE4</accession>
<evidence type="ECO:0000313" key="1">
    <source>
        <dbReference type="EMBL" id="MYL66705.1"/>
    </source>
</evidence>
<evidence type="ECO:0000313" key="2">
    <source>
        <dbReference type="Proteomes" id="UP000452321"/>
    </source>
</evidence>
<dbReference type="RefSeq" id="WP_159357985.1">
    <property type="nucleotide sequence ID" value="NZ_WMFC01000003.1"/>
</dbReference>
<name>A0A6B1IUE4_9EURY</name>
<gene>
    <name evidence="1" type="ORF">GLW30_03045</name>
</gene>
<comment type="caution">
    <text evidence="1">The sequence shown here is derived from an EMBL/GenBank/DDBJ whole genome shotgun (WGS) entry which is preliminary data.</text>
</comment>
<proteinExistence type="predicted"/>
<protein>
    <recommendedName>
        <fullName evidence="3">CopG family transcriptional regulator</fullName>
    </recommendedName>
</protein>
<reference evidence="1 2" key="1">
    <citation type="submission" date="2019-11" db="EMBL/GenBank/DDBJ databases">
        <title>Genome sequences of 17 halophilic strains isolated from different environments.</title>
        <authorList>
            <person name="Furrow R.E."/>
        </authorList>
    </citation>
    <scope>NUCLEOTIDE SEQUENCE [LARGE SCALE GENOMIC DNA]</scope>
    <source>
        <strain evidence="1 2">22502_06_Cabo</strain>
    </source>
</reference>
<sequence>MTKDKEQITVPEAIYSELEGRVSLTQFDDVDAYATYVFEELLSYLGEPDGDTDIANQDELKDRLEALGYIQDD</sequence>
<dbReference type="EMBL" id="WMFC01000003">
    <property type="protein sequence ID" value="MYL66705.1"/>
    <property type="molecule type" value="Genomic_DNA"/>
</dbReference>
<dbReference type="AlphaFoldDB" id="A0A6B1IUE4"/>
<dbReference type="Proteomes" id="UP000452321">
    <property type="component" value="Unassembled WGS sequence"/>
</dbReference>